<evidence type="ECO:0000313" key="8">
    <source>
        <dbReference type="EMBL" id="CAD1824932.1"/>
    </source>
</evidence>
<dbReference type="SUPFAM" id="SSF47459">
    <property type="entry name" value="HLH, helix-loop-helix DNA-binding domain"/>
    <property type="match status" value="1"/>
</dbReference>
<feature type="compositionally biased region" description="Basic and acidic residues" evidence="6">
    <location>
        <begin position="49"/>
        <end position="64"/>
    </location>
</feature>
<dbReference type="GO" id="GO:0003700">
    <property type="term" value="F:DNA-binding transcription factor activity"/>
    <property type="evidence" value="ECO:0007669"/>
    <property type="project" value="InterPro"/>
</dbReference>
<evidence type="ECO:0000256" key="5">
    <source>
        <dbReference type="ARBA" id="ARBA00023242"/>
    </source>
</evidence>
<dbReference type="SMART" id="SM00353">
    <property type="entry name" value="HLH"/>
    <property type="match status" value="1"/>
</dbReference>
<dbReference type="PANTHER" id="PTHR46807:SF8">
    <property type="entry name" value="TRANSCRIPTION FACTOR PIF1-LIKE ISOFORM X2"/>
    <property type="match status" value="1"/>
</dbReference>
<dbReference type="CDD" id="cd11445">
    <property type="entry name" value="bHLH_AtPIF_like"/>
    <property type="match status" value="1"/>
</dbReference>
<evidence type="ECO:0000256" key="6">
    <source>
        <dbReference type="SAM" id="MobiDB-lite"/>
    </source>
</evidence>
<comment type="subcellular location">
    <subcellularLocation>
        <location evidence="1">Nucleus</location>
    </subcellularLocation>
</comment>
<name>A0A6V7P268_ANACO</name>
<evidence type="ECO:0000256" key="1">
    <source>
        <dbReference type="ARBA" id="ARBA00004123"/>
    </source>
</evidence>
<dbReference type="AlphaFoldDB" id="A0A6V7P268"/>
<dbReference type="Gene3D" id="4.10.280.10">
    <property type="entry name" value="Helix-loop-helix DNA-binding domain"/>
    <property type="match status" value="1"/>
</dbReference>
<dbReference type="GO" id="GO:0005634">
    <property type="term" value="C:nucleus"/>
    <property type="evidence" value="ECO:0007669"/>
    <property type="project" value="UniProtKB-SubCell"/>
</dbReference>
<reference evidence="8" key="1">
    <citation type="submission" date="2020-07" db="EMBL/GenBank/DDBJ databases">
        <authorList>
            <person name="Lin J."/>
        </authorList>
    </citation>
    <scope>NUCLEOTIDE SEQUENCE</scope>
</reference>
<dbReference type="InterPro" id="IPR036638">
    <property type="entry name" value="HLH_DNA-bd_sf"/>
</dbReference>
<dbReference type="Pfam" id="PF00010">
    <property type="entry name" value="HLH"/>
    <property type="match status" value="1"/>
</dbReference>
<feature type="domain" description="BHLH" evidence="7">
    <location>
        <begin position="49"/>
        <end position="98"/>
    </location>
</feature>
<keyword evidence="5" id="KW-0539">Nucleus</keyword>
<evidence type="ECO:0000256" key="3">
    <source>
        <dbReference type="ARBA" id="ARBA00023015"/>
    </source>
</evidence>
<dbReference type="InterPro" id="IPR044273">
    <property type="entry name" value="PIF3-like"/>
</dbReference>
<feature type="region of interest" description="Disordered" evidence="6">
    <location>
        <begin position="1"/>
        <end position="64"/>
    </location>
</feature>
<dbReference type="PROSITE" id="PS50888">
    <property type="entry name" value="BHLH"/>
    <property type="match status" value="1"/>
</dbReference>
<comment type="similarity">
    <text evidence="2">Belongs to the bHLH protein family.</text>
</comment>
<gene>
    <name evidence="8" type="ORF">CB5_LOCUS8143</name>
</gene>
<dbReference type="PANTHER" id="PTHR46807">
    <property type="entry name" value="TRANSCRIPTION FACTOR PIF3"/>
    <property type="match status" value="1"/>
</dbReference>
<dbReference type="FunFam" id="4.10.280.10:FF:000004">
    <property type="entry name" value="Basic helix-loop-helix transcription factor"/>
    <property type="match status" value="1"/>
</dbReference>
<organism evidence="8">
    <name type="scientific">Ananas comosus var. bracteatus</name>
    <name type="common">red pineapple</name>
    <dbReference type="NCBI Taxonomy" id="296719"/>
    <lineage>
        <taxon>Eukaryota</taxon>
        <taxon>Viridiplantae</taxon>
        <taxon>Streptophyta</taxon>
        <taxon>Embryophyta</taxon>
        <taxon>Tracheophyta</taxon>
        <taxon>Spermatophyta</taxon>
        <taxon>Magnoliopsida</taxon>
        <taxon>Liliopsida</taxon>
        <taxon>Poales</taxon>
        <taxon>Bromeliaceae</taxon>
        <taxon>Bromelioideae</taxon>
        <taxon>Ananas</taxon>
    </lineage>
</organism>
<keyword evidence="4" id="KW-0804">Transcription</keyword>
<sequence>MPFSSLDPYSGGDSDELGSRGHDFDESEEGAEEPVRRIQPRSSGSKRSRAAEVHNLSEKRRRSRINEKMKALQNLIPNSNKTDKASMLDEAIEYLKQLQLQVQMLTMRNSLHLHPMYLSGVLPPLQASEMCMGLGADNSTGMSIGMGILSLNQDSAAHHSLDQLNHCAPSNQPALLTSATSITIPECSFQIESSQSQIGPFQLPSVTAEALFTEDILPKHQLASGRVAASIQDEMKPKRVAATSRHFAAQASSPADIDHLQSCMGRGEKLVNINMIANDPQGHIFVQHLHRLESGRAPDADAKAE</sequence>
<dbReference type="GO" id="GO:0046983">
    <property type="term" value="F:protein dimerization activity"/>
    <property type="evidence" value="ECO:0007669"/>
    <property type="project" value="InterPro"/>
</dbReference>
<evidence type="ECO:0000256" key="2">
    <source>
        <dbReference type="ARBA" id="ARBA00005510"/>
    </source>
</evidence>
<dbReference type="EMBL" id="LR862144">
    <property type="protein sequence ID" value="CAD1824932.1"/>
    <property type="molecule type" value="Genomic_DNA"/>
</dbReference>
<accession>A0A6V7P268</accession>
<protein>
    <recommendedName>
        <fullName evidence="7">BHLH domain-containing protein</fullName>
    </recommendedName>
</protein>
<evidence type="ECO:0000256" key="4">
    <source>
        <dbReference type="ARBA" id="ARBA00023163"/>
    </source>
</evidence>
<proteinExistence type="inferred from homology"/>
<dbReference type="InterPro" id="IPR047265">
    <property type="entry name" value="PIF1-like_bHLH"/>
</dbReference>
<dbReference type="InterPro" id="IPR011598">
    <property type="entry name" value="bHLH_dom"/>
</dbReference>
<evidence type="ECO:0000259" key="7">
    <source>
        <dbReference type="PROSITE" id="PS50888"/>
    </source>
</evidence>
<keyword evidence="3" id="KW-0805">Transcription regulation</keyword>